<dbReference type="InterPro" id="IPR049453">
    <property type="entry name" value="Memb_transporter_dom"/>
</dbReference>
<comment type="subcellular location">
    <subcellularLocation>
        <location evidence="1">Cell membrane</location>
        <topology evidence="1">Multi-pass membrane protein</topology>
    </subcellularLocation>
</comment>
<dbReference type="PANTHER" id="PTHR30509:SF9">
    <property type="entry name" value="MULTIDRUG RESISTANCE PROTEIN MDTO"/>
    <property type="match status" value="1"/>
</dbReference>
<evidence type="ECO:0000256" key="7">
    <source>
        <dbReference type="SAM" id="Phobius"/>
    </source>
</evidence>
<dbReference type="Proteomes" id="UP001595536">
    <property type="component" value="Unassembled WGS sequence"/>
</dbReference>
<evidence type="ECO:0000256" key="2">
    <source>
        <dbReference type="ARBA" id="ARBA00022475"/>
    </source>
</evidence>
<evidence type="ECO:0000313" key="10">
    <source>
        <dbReference type="Proteomes" id="UP001595536"/>
    </source>
</evidence>
<evidence type="ECO:0000259" key="8">
    <source>
        <dbReference type="Pfam" id="PF13515"/>
    </source>
</evidence>
<dbReference type="RefSeq" id="WP_376868869.1">
    <property type="nucleotide sequence ID" value="NZ_JBHRUV010000047.1"/>
</dbReference>
<gene>
    <name evidence="9" type="ORF">ACFOEX_09790</name>
</gene>
<keyword evidence="10" id="KW-1185">Reference proteome</keyword>
<name>A0ABV7LFD5_9HYPH</name>
<protein>
    <submittedName>
        <fullName evidence="9">FUSC family protein</fullName>
    </submittedName>
</protein>
<feature type="transmembrane region" description="Helical" evidence="7">
    <location>
        <begin position="77"/>
        <end position="96"/>
    </location>
</feature>
<feature type="transmembrane region" description="Helical" evidence="7">
    <location>
        <begin position="102"/>
        <end position="120"/>
    </location>
</feature>
<proteinExistence type="inferred from homology"/>
<feature type="domain" description="Integral membrane bound transporter" evidence="8">
    <location>
        <begin position="327"/>
        <end position="447"/>
    </location>
</feature>
<feature type="transmembrane region" description="Helical" evidence="7">
    <location>
        <begin position="434"/>
        <end position="452"/>
    </location>
</feature>
<dbReference type="PANTHER" id="PTHR30509">
    <property type="entry name" value="P-HYDROXYBENZOIC ACID EFFLUX PUMP SUBUNIT-RELATED"/>
    <property type="match status" value="1"/>
</dbReference>
<evidence type="ECO:0000256" key="1">
    <source>
        <dbReference type="ARBA" id="ARBA00004651"/>
    </source>
</evidence>
<evidence type="ECO:0000256" key="6">
    <source>
        <dbReference type="ARBA" id="ARBA00043993"/>
    </source>
</evidence>
<comment type="similarity">
    <text evidence="6">Belongs to the YccS/YhfK family.</text>
</comment>
<keyword evidence="5 7" id="KW-0472">Membrane</keyword>
<feature type="transmembrane region" description="Helical" evidence="7">
    <location>
        <begin position="152"/>
        <end position="172"/>
    </location>
</feature>
<sequence length="603" mass="61722">MADAVAPQGARYAWTKALLGMRPAVWPTGPSVRAAISVGAPFVAGALSGDIVAFMWLGMGALMCVTGEGDGDYRSRARRLAVAAPLGALGFFAGYLDALPPAGVALAMAGAGVLAGVVSAMGPALSIGMLQALLVAAIAIGAPVPAPYFQPAALYLAGAFWHLALLAAEALLRDRAQQRAAAAQLLQALATLARVRASGVRDAAAARRAVAMQLSAAWRAPPDGRMLRAGALRDADALFARITAETAPATLAPQAQRLEEAADAVMAGRCGRRDLARLLEELAGDARWPAPQDAPQRPIPWPAPDAAVLQSAAALGLCLGIAYACRLVVDASHWFWIPLTVGLVMKPDLGSVFARAIQRCIGTSAGVVIGAVLLWLTPRGAGFGAVIGLLAAALPWAMARSYALQAVFLTPLVLMLVDLIVPGPQSADYAGQRFVDTLAGGAIVLLVGYFPWPRSHSRQDAAAFDRVRAALAACLRALAGTGPDPALARAAAWAAICDCRARLGAALAEPPPASAEAATWLAAVDSAERIFDAIAACPPGAVRPEDALALAALARQAQDGLTERPSPPPGATPAVAALFARVVAACAHIDRLTGRARGAAATP</sequence>
<dbReference type="Pfam" id="PF13515">
    <property type="entry name" value="FUSC_2"/>
    <property type="match status" value="1"/>
</dbReference>
<evidence type="ECO:0000313" key="9">
    <source>
        <dbReference type="EMBL" id="MFC3266642.1"/>
    </source>
</evidence>
<evidence type="ECO:0000256" key="4">
    <source>
        <dbReference type="ARBA" id="ARBA00022989"/>
    </source>
</evidence>
<comment type="caution">
    <text evidence="9">The sequence shown here is derived from an EMBL/GenBank/DDBJ whole genome shotgun (WGS) entry which is preliminary data.</text>
</comment>
<accession>A0ABV7LFD5</accession>
<dbReference type="EMBL" id="JBHRUV010000047">
    <property type="protein sequence ID" value="MFC3266642.1"/>
    <property type="molecule type" value="Genomic_DNA"/>
</dbReference>
<keyword evidence="3 7" id="KW-0812">Transmembrane</keyword>
<organism evidence="9 10">
    <name type="scientific">Camelimonas abortus</name>
    <dbReference type="NCBI Taxonomy" id="1017184"/>
    <lineage>
        <taxon>Bacteria</taxon>
        <taxon>Pseudomonadati</taxon>
        <taxon>Pseudomonadota</taxon>
        <taxon>Alphaproteobacteria</taxon>
        <taxon>Hyphomicrobiales</taxon>
        <taxon>Chelatococcaceae</taxon>
        <taxon>Camelimonas</taxon>
    </lineage>
</organism>
<reference evidence="10" key="1">
    <citation type="journal article" date="2019" name="Int. J. Syst. Evol. Microbiol.">
        <title>The Global Catalogue of Microorganisms (GCM) 10K type strain sequencing project: providing services to taxonomists for standard genome sequencing and annotation.</title>
        <authorList>
            <consortium name="The Broad Institute Genomics Platform"/>
            <consortium name="The Broad Institute Genome Sequencing Center for Infectious Disease"/>
            <person name="Wu L."/>
            <person name="Ma J."/>
        </authorList>
    </citation>
    <scope>NUCLEOTIDE SEQUENCE [LARGE SCALE GENOMIC DNA]</scope>
    <source>
        <strain evidence="10">CCM 7941</strain>
    </source>
</reference>
<feature type="transmembrane region" description="Helical" evidence="7">
    <location>
        <begin position="42"/>
        <end position="65"/>
    </location>
</feature>
<evidence type="ECO:0000256" key="3">
    <source>
        <dbReference type="ARBA" id="ARBA00022692"/>
    </source>
</evidence>
<feature type="transmembrane region" description="Helical" evidence="7">
    <location>
        <begin position="404"/>
        <end position="422"/>
    </location>
</feature>
<keyword evidence="2" id="KW-1003">Cell membrane</keyword>
<feature type="transmembrane region" description="Helical" evidence="7">
    <location>
        <begin position="356"/>
        <end position="376"/>
    </location>
</feature>
<keyword evidence="4 7" id="KW-1133">Transmembrane helix</keyword>
<feature type="transmembrane region" description="Helical" evidence="7">
    <location>
        <begin position="127"/>
        <end position="146"/>
    </location>
</feature>
<evidence type="ECO:0000256" key="5">
    <source>
        <dbReference type="ARBA" id="ARBA00023136"/>
    </source>
</evidence>